<sequence>MNSGSDSTVHHMEKKVNLVINKKQKDADNIHTGDVIAAIEEIKEANLEIDNISLDVEDVEIEPEETMSETIYANGDHSGENIEGNVEEVEVSSQSSIISKTTTGLKQILKVDEEAKYKMDKEVDHKDLISDGETDSMILSRPTLGGMTGTWCPRRTWTTN</sequence>
<dbReference type="Proteomes" id="UP000823775">
    <property type="component" value="Unassembled WGS sequence"/>
</dbReference>
<accession>A0ABS8W3P1</accession>
<protein>
    <submittedName>
        <fullName evidence="1">Uncharacterized protein</fullName>
    </submittedName>
</protein>
<organism evidence="1 2">
    <name type="scientific">Datura stramonium</name>
    <name type="common">Jimsonweed</name>
    <name type="synonym">Common thornapple</name>
    <dbReference type="NCBI Taxonomy" id="4076"/>
    <lineage>
        <taxon>Eukaryota</taxon>
        <taxon>Viridiplantae</taxon>
        <taxon>Streptophyta</taxon>
        <taxon>Embryophyta</taxon>
        <taxon>Tracheophyta</taxon>
        <taxon>Spermatophyta</taxon>
        <taxon>Magnoliopsida</taxon>
        <taxon>eudicotyledons</taxon>
        <taxon>Gunneridae</taxon>
        <taxon>Pentapetalae</taxon>
        <taxon>asterids</taxon>
        <taxon>lamiids</taxon>
        <taxon>Solanales</taxon>
        <taxon>Solanaceae</taxon>
        <taxon>Solanoideae</taxon>
        <taxon>Datureae</taxon>
        <taxon>Datura</taxon>
    </lineage>
</organism>
<feature type="non-terminal residue" evidence="1">
    <location>
        <position position="160"/>
    </location>
</feature>
<comment type="caution">
    <text evidence="1">The sequence shown here is derived from an EMBL/GenBank/DDBJ whole genome shotgun (WGS) entry which is preliminary data.</text>
</comment>
<gene>
    <name evidence="1" type="ORF">HAX54_042081</name>
</gene>
<evidence type="ECO:0000313" key="2">
    <source>
        <dbReference type="Proteomes" id="UP000823775"/>
    </source>
</evidence>
<proteinExistence type="predicted"/>
<name>A0ABS8W3P1_DATST</name>
<dbReference type="EMBL" id="JACEIK010006152">
    <property type="protein sequence ID" value="MCE2055158.1"/>
    <property type="molecule type" value="Genomic_DNA"/>
</dbReference>
<reference evidence="1 2" key="1">
    <citation type="journal article" date="2021" name="BMC Genomics">
        <title>Datura genome reveals duplications of psychoactive alkaloid biosynthetic genes and high mutation rate following tissue culture.</title>
        <authorList>
            <person name="Rajewski A."/>
            <person name="Carter-House D."/>
            <person name="Stajich J."/>
            <person name="Litt A."/>
        </authorList>
    </citation>
    <scope>NUCLEOTIDE SEQUENCE [LARGE SCALE GENOMIC DNA]</scope>
    <source>
        <strain evidence="1">AR-01</strain>
    </source>
</reference>
<evidence type="ECO:0000313" key="1">
    <source>
        <dbReference type="EMBL" id="MCE2055158.1"/>
    </source>
</evidence>
<keyword evidence="2" id="KW-1185">Reference proteome</keyword>